<organism evidence="2">
    <name type="scientific">hydrothermal vent metagenome</name>
    <dbReference type="NCBI Taxonomy" id="652676"/>
    <lineage>
        <taxon>unclassified sequences</taxon>
        <taxon>metagenomes</taxon>
        <taxon>ecological metagenomes</taxon>
    </lineage>
</organism>
<keyword evidence="1" id="KW-1133">Transmembrane helix</keyword>
<protein>
    <submittedName>
        <fullName evidence="2">Uncharacterized protein</fullName>
    </submittedName>
</protein>
<keyword evidence="1" id="KW-0472">Membrane</keyword>
<feature type="transmembrane region" description="Helical" evidence="1">
    <location>
        <begin position="31"/>
        <end position="52"/>
    </location>
</feature>
<gene>
    <name evidence="2" type="ORF">MNBD_ALPHA11-2503</name>
</gene>
<keyword evidence="1" id="KW-0812">Transmembrane</keyword>
<dbReference type="EMBL" id="UOEQ01000108">
    <property type="protein sequence ID" value="VAW16583.1"/>
    <property type="molecule type" value="Genomic_DNA"/>
</dbReference>
<reference evidence="2" key="1">
    <citation type="submission" date="2018-06" db="EMBL/GenBank/DDBJ databases">
        <authorList>
            <person name="Zhirakovskaya E."/>
        </authorList>
    </citation>
    <scope>NUCLEOTIDE SEQUENCE</scope>
</reference>
<sequence length="99" mass="11230">MADFVIGDGRILEDYKFFADLLSTFRSLNDWIKALIIVGFYASITACILGIIRRKPKQSDTRTETPVAAPLVESNDIVTIETFVQEARMPPHRPEFRGK</sequence>
<proteinExistence type="predicted"/>
<evidence type="ECO:0000313" key="2">
    <source>
        <dbReference type="EMBL" id="VAW16583.1"/>
    </source>
</evidence>
<name>A0A3B0TK86_9ZZZZ</name>
<dbReference type="AlphaFoldDB" id="A0A3B0TK86"/>
<accession>A0A3B0TK86</accession>
<evidence type="ECO:0000256" key="1">
    <source>
        <dbReference type="SAM" id="Phobius"/>
    </source>
</evidence>